<evidence type="ECO:0000313" key="2">
    <source>
        <dbReference type="Proteomes" id="UP000026900"/>
    </source>
</evidence>
<dbReference type="Proteomes" id="UP000026900">
    <property type="component" value="Segment"/>
</dbReference>
<keyword evidence="2" id="KW-1185">Reference proteome</keyword>
<evidence type="ECO:0000313" key="1">
    <source>
        <dbReference type="EMBL" id="AHZ10233.1"/>
    </source>
</evidence>
<reference evidence="2" key="1">
    <citation type="submission" date="2014-09" db="EMBL/GenBank/DDBJ databases">
        <authorList>
            <person name="Sauder A.B."/>
            <person name="McKenzie Q.R."/>
            <person name="Temple L.M."/>
            <person name="Alexis B.K."/>
            <person name="Al-Atrache Z."/>
            <person name="Lewis L.O."/>
            <person name="Loesser-Casey K.E."/>
            <person name="Mitchell K.J."/>
        </authorList>
    </citation>
    <scope>NUCLEOTIDE SEQUENCE [LARGE SCALE GENOMIC DNA]</scope>
</reference>
<dbReference type="RefSeq" id="YP_009036664.1">
    <property type="nucleotide sequence ID" value="NC_024213.1"/>
</dbReference>
<dbReference type="GeneID" id="19526215"/>
<sequence length="124" mass="14468">MMYTDIPYANTVRSVSMMQKYSKQEKVKSEIRKEIVDEISKEANDGSLQAMLIPNEYRRDTAIYKLFAWYDTYKSVLDDFIAKGYRVSYHNGVENKLCGGIDSPPYILIEWFDTEVNLEKGDDK</sequence>
<dbReference type="EMBL" id="KJ489399">
    <property type="protein sequence ID" value="AHZ10233.1"/>
    <property type="molecule type" value="Genomic_DNA"/>
</dbReference>
<protein>
    <submittedName>
        <fullName evidence="1">Uncharacterized protein</fullName>
    </submittedName>
</protein>
<accession>A0A024B2N0</accession>
<dbReference type="KEGG" id="vg:19526215"/>
<name>A0A024B2N0_9CAUD</name>
<organism evidence="1 2">
    <name type="scientific">Bacillus phage Hakuna</name>
    <dbReference type="NCBI Taxonomy" id="1486659"/>
    <lineage>
        <taxon>Viruses</taxon>
        <taxon>Duplodnaviria</taxon>
        <taxon>Heunggongvirae</taxon>
        <taxon>Uroviricota</taxon>
        <taxon>Caudoviricetes</taxon>
        <taxon>Herelleviridae</taxon>
        <taxon>Bastillevirinae</taxon>
        <taxon>Wphvirus</taxon>
        <taxon>Wphvirus hakuna</taxon>
    </lineage>
</organism>
<proteinExistence type="predicted"/>